<keyword evidence="7" id="KW-1185">Reference proteome</keyword>
<comment type="similarity">
    <text evidence="2">Belongs to the phosphohexose mutase family.</text>
</comment>
<keyword evidence="6" id="KW-0548">Nucleotidyltransferase</keyword>
<dbReference type="EMBL" id="JAFBFC010000001">
    <property type="protein sequence ID" value="MBM7701528.1"/>
    <property type="molecule type" value="Genomic_DNA"/>
</dbReference>
<evidence type="ECO:0000259" key="3">
    <source>
        <dbReference type="Pfam" id="PF00483"/>
    </source>
</evidence>
<feature type="domain" description="Mannose-1-phosphate guanyltransferase C-terminal" evidence="5">
    <location>
        <begin position="259"/>
        <end position="336"/>
    </location>
</feature>
<reference evidence="6 7" key="1">
    <citation type="submission" date="2021-01" db="EMBL/GenBank/DDBJ databases">
        <title>Genomic Encyclopedia of Type Strains, Phase IV (KMG-IV): sequencing the most valuable type-strain genomes for metagenomic binning, comparative biology and taxonomic classification.</title>
        <authorList>
            <person name="Goeker M."/>
        </authorList>
    </citation>
    <scope>NUCLEOTIDE SEQUENCE [LARGE SCALE GENOMIC DNA]</scope>
    <source>
        <strain evidence="6 7">DSM 104297</strain>
    </source>
</reference>
<dbReference type="InterPro" id="IPR050486">
    <property type="entry name" value="Mannose-1P_guanyltransferase"/>
</dbReference>
<dbReference type="InterPro" id="IPR005844">
    <property type="entry name" value="A-D-PHexomutase_a/b/a-I"/>
</dbReference>
<evidence type="ECO:0000256" key="2">
    <source>
        <dbReference type="ARBA" id="ARBA00010231"/>
    </source>
</evidence>
<gene>
    <name evidence="6" type="ORF">JOC83_000354</name>
</gene>
<dbReference type="SUPFAM" id="SSF55957">
    <property type="entry name" value="Phosphoglucomutase, C-terminal domain"/>
    <property type="match status" value="1"/>
</dbReference>
<evidence type="ECO:0000313" key="7">
    <source>
        <dbReference type="Proteomes" id="UP000809829"/>
    </source>
</evidence>
<accession>A0ABS2QQC8</accession>
<dbReference type="InterPro" id="IPR036900">
    <property type="entry name" value="A-D-PHexomutase_C_sf"/>
</dbReference>
<dbReference type="InterPro" id="IPR029044">
    <property type="entry name" value="Nucleotide-diphossugar_trans"/>
</dbReference>
<proteinExistence type="inferred from homology"/>
<comment type="similarity">
    <text evidence="1">Belongs to the transferase hexapeptide repeat family.</text>
</comment>
<dbReference type="EC" id="2.7.7.13" evidence="6"/>
<evidence type="ECO:0000259" key="5">
    <source>
        <dbReference type="Pfam" id="PF25087"/>
    </source>
</evidence>
<dbReference type="SUPFAM" id="SSF53738">
    <property type="entry name" value="Phosphoglucomutase, first 3 domains"/>
    <property type="match status" value="1"/>
</dbReference>
<evidence type="ECO:0000256" key="1">
    <source>
        <dbReference type="ARBA" id="ARBA00007274"/>
    </source>
</evidence>
<protein>
    <submittedName>
        <fullName evidence="6">Mannose-1-phosphate guanylyltransferase/phosphomannomutase</fullName>
        <ecNumber evidence="6">2.7.7.13</ecNumber>
        <ecNumber evidence="6">5.4.2.8</ecNumber>
    </submittedName>
</protein>
<organism evidence="6 7">
    <name type="scientific">Priestia iocasae</name>
    <dbReference type="NCBI Taxonomy" id="2291674"/>
    <lineage>
        <taxon>Bacteria</taxon>
        <taxon>Bacillati</taxon>
        <taxon>Bacillota</taxon>
        <taxon>Bacilli</taxon>
        <taxon>Bacillales</taxon>
        <taxon>Bacillaceae</taxon>
        <taxon>Priestia</taxon>
    </lineage>
</organism>
<dbReference type="Proteomes" id="UP000809829">
    <property type="component" value="Unassembled WGS sequence"/>
</dbReference>
<dbReference type="Pfam" id="PF00483">
    <property type="entry name" value="NTP_transferase"/>
    <property type="match status" value="1"/>
</dbReference>
<dbReference type="Gene3D" id="3.30.310.50">
    <property type="entry name" value="Alpha-D-phosphohexomutase, C-terminal domain"/>
    <property type="match status" value="1"/>
</dbReference>
<dbReference type="SUPFAM" id="SSF53448">
    <property type="entry name" value="Nucleotide-diphospho-sugar transferases"/>
    <property type="match status" value="1"/>
</dbReference>
<dbReference type="InterPro" id="IPR056729">
    <property type="entry name" value="GMPPB_C"/>
</dbReference>
<dbReference type="GO" id="GO:0004475">
    <property type="term" value="F:mannose-1-phosphate guanylyltransferase (GTP) activity"/>
    <property type="evidence" value="ECO:0007669"/>
    <property type="project" value="UniProtKB-EC"/>
</dbReference>
<dbReference type="InterPro" id="IPR005835">
    <property type="entry name" value="NTP_transferase_dom"/>
</dbReference>
<dbReference type="InterPro" id="IPR016055">
    <property type="entry name" value="A-D-PHexomutase_a/b/a-I/II/III"/>
</dbReference>
<dbReference type="Gene3D" id="3.90.550.10">
    <property type="entry name" value="Spore Coat Polysaccharide Biosynthesis Protein SpsA, Chain A"/>
    <property type="match status" value="1"/>
</dbReference>
<dbReference type="PANTHER" id="PTHR22572">
    <property type="entry name" value="SUGAR-1-PHOSPHATE GUANYL TRANSFERASE"/>
    <property type="match status" value="1"/>
</dbReference>
<dbReference type="EC" id="5.4.2.8" evidence="6"/>
<dbReference type="CDD" id="cd04181">
    <property type="entry name" value="NTP_transferase"/>
    <property type="match status" value="1"/>
</dbReference>
<dbReference type="Gene3D" id="2.160.10.10">
    <property type="entry name" value="Hexapeptide repeat proteins"/>
    <property type="match status" value="1"/>
</dbReference>
<comment type="caution">
    <text evidence="6">The sequence shown here is derived from an EMBL/GenBank/DDBJ whole genome shotgun (WGS) entry which is preliminary data.</text>
</comment>
<feature type="domain" description="Nucleotidyl transferase" evidence="3">
    <location>
        <begin position="2"/>
        <end position="233"/>
    </location>
</feature>
<dbReference type="Pfam" id="PF25087">
    <property type="entry name" value="GMPPB_C"/>
    <property type="match status" value="1"/>
</dbReference>
<evidence type="ECO:0000313" key="6">
    <source>
        <dbReference type="EMBL" id="MBM7701528.1"/>
    </source>
</evidence>
<feature type="domain" description="Alpha-D-phosphohexomutase alpha/beta/alpha" evidence="4">
    <location>
        <begin position="360"/>
        <end position="482"/>
    </location>
</feature>
<evidence type="ECO:0000259" key="4">
    <source>
        <dbReference type="Pfam" id="PF02878"/>
    </source>
</evidence>
<dbReference type="GO" id="GO:0004615">
    <property type="term" value="F:phosphomannomutase activity"/>
    <property type="evidence" value="ECO:0007669"/>
    <property type="project" value="UniProtKB-EC"/>
</dbReference>
<name>A0ABS2QQC8_9BACI</name>
<dbReference type="Gene3D" id="3.40.120.10">
    <property type="entry name" value="Alpha-D-Glucose-1,6-Bisphosphate, subunit A, domain 3"/>
    <property type="match status" value="1"/>
</dbReference>
<keyword evidence="6" id="KW-0413">Isomerase</keyword>
<dbReference type="Pfam" id="PF02878">
    <property type="entry name" value="PGM_PMM_I"/>
    <property type="match status" value="1"/>
</dbReference>
<dbReference type="RefSeq" id="WP_205182900.1">
    <property type="nucleotide sequence ID" value="NZ_JAFBFC010000001.1"/>
</dbReference>
<sequence>MKGIILAGGQGTRLKPLTDEVPKPMLPLCGKPVMEYSIELLKKHGITDIAVTLHHLHHHITSYFGDGSKWGVRLHYFIEKEPLGTAGSLKNTCEFIDDHCVVISGDALTAIDLQSVFTYHHRQQSVMTIITKEVESPLDYGMVLRNASGFVEKFIEKPRRNEVTSNLINTGVYIVTKKVLHYIEENKPFDFSLDLIPELLKSNEKVCSYLTEDYWIDIGQIHHYRQANYDLLNQKPTLTFPLSTCIEEDVIIAEQVTIHPPVYIGKGVTIQKGATIGPYTTIGSNSLIGSSSSISYSVLLENVFVGEECHLYEATVASNASIQQRSTLSTLVIGGDCLNKSANELMKSTENPLFINGRVIVNAQEGKSPQAVFRLCQALRMSMPNESVIIVGSDDDRCAHLFSNILMSGLQLQNFKVYTVGALPLPQLRYQVTKEAADYMIYVHREPHRAGSFLCLEIYNETGCLIDSMVEWKVEKQYTSMTNLDVKIENVSPILKLKSNQKDYIDYLIRSINVSSVIGANISIIVVGPSFIKEMVHHLCDELRITRYVACGNEINEEDISVLIKKYRASFAMIMDEKGEFFSLYDENGRVLTETNILALYIYSVSLTKKRSIIPVPVHYPSSLELLASRLHGKLVRVKSQKRALLNVLGPIHFQVDALYALCQIIELLSIQLHSISALIETVPKIHIEKEHIFCPWESQGLVMRKLLEEFSDQQIELIDGVKVYHQNRGWTLILPHGEMPALTIYSEATNELLAKELSTYVMRKIREYQEK</sequence>
<keyword evidence="6" id="KW-0808">Transferase</keyword>